<comment type="caution">
    <text evidence="2">The sequence shown here is derived from an EMBL/GenBank/DDBJ whole genome shotgun (WGS) entry which is preliminary data.</text>
</comment>
<gene>
    <name evidence="2" type="ORF">GRF29_8g2100215</name>
</gene>
<accession>A0AAN6M6H6</accession>
<evidence type="ECO:0000256" key="1">
    <source>
        <dbReference type="SAM" id="MobiDB-lite"/>
    </source>
</evidence>
<reference evidence="2 3" key="1">
    <citation type="submission" date="2021-02" db="EMBL/GenBank/DDBJ databases">
        <title>Genome assembly of Pseudopithomyces chartarum.</title>
        <authorList>
            <person name="Jauregui R."/>
            <person name="Singh J."/>
            <person name="Voisey C."/>
        </authorList>
    </citation>
    <scope>NUCLEOTIDE SEQUENCE [LARGE SCALE GENOMIC DNA]</scope>
    <source>
        <strain evidence="2 3">AGR01</strain>
    </source>
</reference>
<feature type="region of interest" description="Disordered" evidence="1">
    <location>
        <begin position="33"/>
        <end position="70"/>
    </location>
</feature>
<feature type="region of interest" description="Disordered" evidence="1">
    <location>
        <begin position="1"/>
        <end position="21"/>
    </location>
</feature>
<name>A0AAN6M6H6_9PLEO</name>
<proteinExistence type="predicted"/>
<keyword evidence="3" id="KW-1185">Reference proteome</keyword>
<dbReference type="Proteomes" id="UP001280581">
    <property type="component" value="Unassembled WGS sequence"/>
</dbReference>
<feature type="compositionally biased region" description="Polar residues" evidence="1">
    <location>
        <begin position="1"/>
        <end position="13"/>
    </location>
</feature>
<evidence type="ECO:0000313" key="2">
    <source>
        <dbReference type="EMBL" id="KAK3216090.1"/>
    </source>
</evidence>
<evidence type="ECO:0000313" key="3">
    <source>
        <dbReference type="Proteomes" id="UP001280581"/>
    </source>
</evidence>
<organism evidence="2 3">
    <name type="scientific">Pseudopithomyces chartarum</name>
    <dbReference type="NCBI Taxonomy" id="1892770"/>
    <lineage>
        <taxon>Eukaryota</taxon>
        <taxon>Fungi</taxon>
        <taxon>Dikarya</taxon>
        <taxon>Ascomycota</taxon>
        <taxon>Pezizomycotina</taxon>
        <taxon>Dothideomycetes</taxon>
        <taxon>Pleosporomycetidae</taxon>
        <taxon>Pleosporales</taxon>
        <taxon>Massarineae</taxon>
        <taxon>Didymosphaeriaceae</taxon>
        <taxon>Pseudopithomyces</taxon>
    </lineage>
</organism>
<dbReference type="AlphaFoldDB" id="A0AAN6M6H6"/>
<protein>
    <submittedName>
        <fullName evidence="2">Uncharacterized protein</fullName>
    </submittedName>
</protein>
<sequence length="269" mass="28482">MRSSAPNERSSGSGPDGVGDTTLFAATAASFASDGPTLPIVGGLEERAGMTRPSPITGDSRPSKKQKTFDGLAKEVDPATAAPKEPQIDLAPLYKPWTLLPAELLPQIEKRLGGSWEENTEVVVWTKNQNVKSGINRLKALLGFTAADGPDGKNNATSIKNSGKLIAVSASGQGTTKMIGIVEMAKRIVGGKGDAKEAKEASGETWYAYTGLTGLKMPAQQEKGNEAQEQNAGKKVPVLTVWFSRNSIPEFKKAFGEQTFTVVHHASDT</sequence>
<dbReference type="EMBL" id="WVTA01000002">
    <property type="protein sequence ID" value="KAK3216090.1"/>
    <property type="molecule type" value="Genomic_DNA"/>
</dbReference>